<dbReference type="GO" id="GO:0006950">
    <property type="term" value="P:response to stress"/>
    <property type="evidence" value="ECO:0007669"/>
    <property type="project" value="TreeGrafter"/>
</dbReference>
<dbReference type="Proteomes" id="UP000004728">
    <property type="component" value="Unassembled WGS sequence"/>
</dbReference>
<gene>
    <name evidence="2" type="ORF">Y88_2707</name>
</gene>
<proteinExistence type="predicted"/>
<dbReference type="PANTHER" id="PTHR33164:SF105">
    <property type="entry name" value="TRANSCRIPTIONAL REPRESSOR PROTEIN-RELATED"/>
    <property type="match status" value="1"/>
</dbReference>
<dbReference type="STRING" id="983920.Y88_2707"/>
<keyword evidence="3" id="KW-1185">Reference proteome</keyword>
<dbReference type="AlphaFoldDB" id="F1Z7B1"/>
<dbReference type="eggNOG" id="COG1846">
    <property type="taxonomic scope" value="Bacteria"/>
</dbReference>
<feature type="domain" description="HTH marR-type" evidence="1">
    <location>
        <begin position="1"/>
        <end position="125"/>
    </location>
</feature>
<dbReference type="GO" id="GO:0003700">
    <property type="term" value="F:DNA-binding transcription factor activity"/>
    <property type="evidence" value="ECO:0007669"/>
    <property type="project" value="InterPro"/>
</dbReference>
<evidence type="ECO:0000313" key="2">
    <source>
        <dbReference type="EMBL" id="EGD59529.1"/>
    </source>
</evidence>
<protein>
    <submittedName>
        <fullName evidence="2">Putative MarR family transcriptional regulator</fullName>
    </submittedName>
</protein>
<dbReference type="InterPro" id="IPR039422">
    <property type="entry name" value="MarR/SlyA-like"/>
</dbReference>
<name>F1Z7B1_9SPHN</name>
<dbReference type="EMBL" id="AEWJ01000027">
    <property type="protein sequence ID" value="EGD59529.1"/>
    <property type="molecule type" value="Genomic_DNA"/>
</dbReference>
<evidence type="ECO:0000259" key="1">
    <source>
        <dbReference type="PROSITE" id="PS50995"/>
    </source>
</evidence>
<dbReference type="Gene3D" id="1.10.10.10">
    <property type="entry name" value="Winged helix-like DNA-binding domain superfamily/Winged helix DNA-binding domain"/>
    <property type="match status" value="1"/>
</dbReference>
<reference evidence="2 3" key="1">
    <citation type="journal article" date="2012" name="J. Bacteriol.">
        <title>Draft Genome Sequence of Novosphingobium nitrogenifigens Y88T.</title>
        <authorList>
            <person name="Strabala T.J."/>
            <person name="Macdonald L."/>
            <person name="Liu V."/>
            <person name="Smit A.M."/>
        </authorList>
    </citation>
    <scope>NUCLEOTIDE SEQUENCE [LARGE SCALE GENOMIC DNA]</scope>
    <source>
        <strain evidence="2 3">DSM 19370</strain>
    </source>
</reference>
<sequence>MRKATRAITRIYDARLASHGVNVNQFAMLRHIARAGDIALSRLAAQLVMDRTTLYRVLRPVEQAGWVETFPEAKGRGRRVRLTAGGEALLAGATADWQACQDDVRAHLGDDGWDRLYAASAAVLALEGDR</sequence>
<dbReference type="PROSITE" id="PS50995">
    <property type="entry name" value="HTH_MARR_2"/>
    <property type="match status" value="1"/>
</dbReference>
<dbReference type="InterPro" id="IPR000835">
    <property type="entry name" value="HTH_MarR-typ"/>
</dbReference>
<comment type="caution">
    <text evidence="2">The sequence shown here is derived from an EMBL/GenBank/DDBJ whole genome shotgun (WGS) entry which is preliminary data.</text>
</comment>
<accession>F1Z7B1</accession>
<dbReference type="InParanoid" id="F1Z7B1"/>
<dbReference type="SMART" id="SM00347">
    <property type="entry name" value="HTH_MARR"/>
    <property type="match status" value="1"/>
</dbReference>
<dbReference type="InterPro" id="IPR036388">
    <property type="entry name" value="WH-like_DNA-bd_sf"/>
</dbReference>
<dbReference type="PANTHER" id="PTHR33164">
    <property type="entry name" value="TRANSCRIPTIONAL REGULATOR, MARR FAMILY"/>
    <property type="match status" value="1"/>
</dbReference>
<dbReference type="HOGENOM" id="CLU_083287_35_3_5"/>
<dbReference type="SUPFAM" id="SSF46785">
    <property type="entry name" value="Winged helix' DNA-binding domain"/>
    <property type="match status" value="1"/>
</dbReference>
<organism evidence="2 3">
    <name type="scientific">Novosphingobium nitrogenifigens DSM 19370</name>
    <dbReference type="NCBI Taxonomy" id="983920"/>
    <lineage>
        <taxon>Bacteria</taxon>
        <taxon>Pseudomonadati</taxon>
        <taxon>Pseudomonadota</taxon>
        <taxon>Alphaproteobacteria</taxon>
        <taxon>Sphingomonadales</taxon>
        <taxon>Sphingomonadaceae</taxon>
        <taxon>Novosphingobium</taxon>
    </lineage>
</organism>
<dbReference type="InterPro" id="IPR036390">
    <property type="entry name" value="WH_DNA-bd_sf"/>
</dbReference>
<dbReference type="OrthoDB" id="2287011at2"/>
<evidence type="ECO:0000313" key="3">
    <source>
        <dbReference type="Proteomes" id="UP000004728"/>
    </source>
</evidence>
<dbReference type="Pfam" id="PF01047">
    <property type="entry name" value="MarR"/>
    <property type="match status" value="1"/>
</dbReference>